<gene>
    <name evidence="3" type="ORF">GSLYS_00019409001</name>
</gene>
<dbReference type="InterPro" id="IPR016186">
    <property type="entry name" value="C-type_lectin-like/link_sf"/>
</dbReference>
<dbReference type="CDD" id="cd00037">
    <property type="entry name" value="CLECT"/>
    <property type="match status" value="1"/>
</dbReference>
<dbReference type="Proteomes" id="UP001497497">
    <property type="component" value="Unassembled WGS sequence"/>
</dbReference>
<comment type="caution">
    <text evidence="3">The sequence shown here is derived from an EMBL/GenBank/DDBJ whole genome shotgun (WGS) entry which is preliminary data.</text>
</comment>
<dbReference type="SUPFAM" id="SSF56436">
    <property type="entry name" value="C-type lectin-like"/>
    <property type="match status" value="1"/>
</dbReference>
<reference evidence="3 4" key="1">
    <citation type="submission" date="2024-04" db="EMBL/GenBank/DDBJ databases">
        <authorList>
            <consortium name="Genoscope - CEA"/>
            <person name="William W."/>
        </authorList>
    </citation>
    <scope>NUCLEOTIDE SEQUENCE [LARGE SCALE GENOMIC DNA]</scope>
</reference>
<evidence type="ECO:0000313" key="4">
    <source>
        <dbReference type="Proteomes" id="UP001497497"/>
    </source>
</evidence>
<protein>
    <recommendedName>
        <fullName evidence="2">C-type lectin domain-containing protein</fullName>
    </recommendedName>
</protein>
<dbReference type="PROSITE" id="PS50041">
    <property type="entry name" value="C_TYPE_LECTIN_2"/>
    <property type="match status" value="1"/>
</dbReference>
<dbReference type="EMBL" id="CAXITT010000760">
    <property type="protein sequence ID" value="CAL1546032.1"/>
    <property type="molecule type" value="Genomic_DNA"/>
</dbReference>
<feature type="domain" description="C-type lectin" evidence="2">
    <location>
        <begin position="195"/>
        <end position="297"/>
    </location>
</feature>
<feature type="signal peptide" evidence="1">
    <location>
        <begin position="1"/>
        <end position="20"/>
    </location>
</feature>
<dbReference type="InterPro" id="IPR016187">
    <property type="entry name" value="CTDL_fold"/>
</dbReference>
<feature type="chain" id="PRO_5043404948" description="C-type lectin domain-containing protein" evidence="1">
    <location>
        <begin position="21"/>
        <end position="322"/>
    </location>
</feature>
<sequence>MYVHVVAKLVLLSLTSAVSGIQFSVQPTTIEIGLTPRLDVRCSLSHGVDTELASLVSLFISRSPDTDTLNFQEIASINTFSGNVSNVLHSGAAVSGFINNAGQSSLSMHWTYPSLQEAGIYKCVANGVDGAGHSLSVASSSVVAIEQPSMSQVVDELRKMKLNIDNALANSCISGCWHSRLEQMKKARFEISSLYQGHRYLLSLNDNGLSAWSAEESCELYGGYLAEVDDDPELQFMQGFIRAHSTAGHKMVLIGGRHTTGGWAFSRSGQPLTFTKWSHGMPDGKFNCLYLWSGSGWLMYDLACLLVDVTYYPRYLCEVPEV</sequence>
<name>A0AAV2IG55_LYMST</name>
<keyword evidence="1" id="KW-0732">Signal</keyword>
<dbReference type="SMART" id="SM00034">
    <property type="entry name" value="CLECT"/>
    <property type="match status" value="1"/>
</dbReference>
<evidence type="ECO:0000313" key="3">
    <source>
        <dbReference type="EMBL" id="CAL1546032.1"/>
    </source>
</evidence>
<evidence type="ECO:0000259" key="2">
    <source>
        <dbReference type="PROSITE" id="PS50041"/>
    </source>
</evidence>
<proteinExistence type="predicted"/>
<evidence type="ECO:0000256" key="1">
    <source>
        <dbReference type="SAM" id="SignalP"/>
    </source>
</evidence>
<dbReference type="AlphaFoldDB" id="A0AAV2IG55"/>
<keyword evidence="4" id="KW-1185">Reference proteome</keyword>
<organism evidence="3 4">
    <name type="scientific">Lymnaea stagnalis</name>
    <name type="common">Great pond snail</name>
    <name type="synonym">Helix stagnalis</name>
    <dbReference type="NCBI Taxonomy" id="6523"/>
    <lineage>
        <taxon>Eukaryota</taxon>
        <taxon>Metazoa</taxon>
        <taxon>Spiralia</taxon>
        <taxon>Lophotrochozoa</taxon>
        <taxon>Mollusca</taxon>
        <taxon>Gastropoda</taxon>
        <taxon>Heterobranchia</taxon>
        <taxon>Euthyneura</taxon>
        <taxon>Panpulmonata</taxon>
        <taxon>Hygrophila</taxon>
        <taxon>Lymnaeoidea</taxon>
        <taxon>Lymnaeidae</taxon>
        <taxon>Lymnaea</taxon>
    </lineage>
</organism>
<dbReference type="InterPro" id="IPR001304">
    <property type="entry name" value="C-type_lectin-like"/>
</dbReference>
<accession>A0AAV2IG55</accession>
<dbReference type="Gene3D" id="3.10.100.10">
    <property type="entry name" value="Mannose-Binding Protein A, subunit A"/>
    <property type="match status" value="1"/>
</dbReference>